<dbReference type="EMBL" id="JRWG01000013">
    <property type="protein sequence ID" value="KXN97978.1"/>
    <property type="molecule type" value="Genomic_DNA"/>
</dbReference>
<comment type="caution">
    <text evidence="1">The sequence shown here is derived from an EMBL/GenBank/DDBJ whole genome shotgun (WGS) entry which is preliminary data.</text>
</comment>
<organism evidence="1 2">
    <name type="scientific">Aequorivita aquimaris</name>
    <dbReference type="NCBI Taxonomy" id="1548749"/>
    <lineage>
        <taxon>Bacteria</taxon>
        <taxon>Pseudomonadati</taxon>
        <taxon>Bacteroidota</taxon>
        <taxon>Flavobacteriia</taxon>
        <taxon>Flavobacteriales</taxon>
        <taxon>Flavobacteriaceae</taxon>
        <taxon>Aequorivita</taxon>
    </lineage>
</organism>
<protein>
    <submittedName>
        <fullName evidence="1">Uncharacterized protein</fullName>
    </submittedName>
</protein>
<reference evidence="1 2" key="2">
    <citation type="journal article" date="2016" name="Int. J. Syst. Evol. Microbiol.">
        <title>Vitellibacter aquimaris sp. nov., a marine bacterium isolated from seawater.</title>
        <authorList>
            <person name="Thevarajoo S."/>
            <person name="Selvaratnam C."/>
            <person name="Goh K.M."/>
            <person name="Hong K.W."/>
            <person name="Chan X.Y."/>
            <person name="Chan K.G."/>
            <person name="Chong C.S."/>
        </authorList>
    </citation>
    <scope>NUCLEOTIDE SEQUENCE [LARGE SCALE GENOMIC DNA]</scope>
    <source>
        <strain evidence="1 2">D-24</strain>
    </source>
</reference>
<name>A0A137REQ4_9FLAO</name>
<evidence type="ECO:0000313" key="2">
    <source>
        <dbReference type="Proteomes" id="UP000070138"/>
    </source>
</evidence>
<reference evidence="2" key="1">
    <citation type="submission" date="2014-10" db="EMBL/GenBank/DDBJ databases">
        <title>Genome sequencing of Vitellibacter sp. D-24.</title>
        <authorList>
            <person name="Thevarajoo S."/>
            <person name="Selvaratnam C."/>
            <person name="Goh K.M."/>
            <person name="Chong C.S."/>
        </authorList>
    </citation>
    <scope>NUCLEOTIDE SEQUENCE [LARGE SCALE GENOMIC DNA]</scope>
    <source>
        <strain evidence="2">D-24</strain>
    </source>
</reference>
<evidence type="ECO:0000313" key="1">
    <source>
        <dbReference type="EMBL" id="KXN97978.1"/>
    </source>
</evidence>
<proteinExistence type="predicted"/>
<sequence>MAQIATNTNKMMKLPAKVDDYTFAEKVKFDRNTNTIIYSYVIDKEDYGSDTQFHNTFKQIESEQINRAKENQGKNPNYQTLGIIIRSIYKNKENDILYSFDITPKDYIKTELKQSNTKNDKDLANLFSDNAFQLEFNQGVNFTFGEKLNQAKKWDYVTKDSTETTTLNLKTDIGNPFGEIVEKNEITVEIVLKYKTGTVKFQSKKYRDYLTVSEKLKDFNVTNFFENKSTSLEELQKYADYLDVIKTYVVEDKSNKKEVEQNEKDKKSIQQLTYKYSDKDLKNLEKSLEEFEIYFDNSEQFNYFIDLTKDQISPNLINSKSNFCLRLFNDFEQIEDSNDIKQIPTINKFKVENAEVNIYFTASNTNGFDFNDKVKTINIKEKWNNHFVNNNIYEK</sequence>
<accession>A0A137REQ4</accession>
<gene>
    <name evidence="1" type="ORF">LS48_13970</name>
</gene>
<dbReference type="Proteomes" id="UP000070138">
    <property type="component" value="Unassembled WGS sequence"/>
</dbReference>
<dbReference type="AlphaFoldDB" id="A0A137REQ4"/>
<keyword evidence="2" id="KW-1185">Reference proteome</keyword>